<organism evidence="1 2">
    <name type="scientific">Kryptobacter tengchongensis</name>
    <dbReference type="NCBI Taxonomy" id="1643429"/>
    <lineage>
        <taxon>Bacteria</taxon>
        <taxon>Pseudomonadati</taxon>
        <taxon>Candidatus Kryptoniota</taxon>
        <taxon>Candidatus Kryptobacter</taxon>
    </lineage>
</organism>
<dbReference type="AlphaFoldDB" id="A0A916PDW6"/>
<dbReference type="EMBL" id="CZVV01000015">
    <property type="protein sequence ID" value="CUS98257.1"/>
    <property type="molecule type" value="Genomic_DNA"/>
</dbReference>
<protein>
    <submittedName>
        <fullName evidence="1">Uncharacterized protein</fullName>
    </submittedName>
</protein>
<sequence length="19" mass="2235">MWNLNCLDFLASIYYTLPG</sequence>
<evidence type="ECO:0000313" key="2">
    <source>
        <dbReference type="Proteomes" id="UP000243105"/>
    </source>
</evidence>
<name>A0A916PDW6_KRYT1</name>
<reference evidence="1 2" key="1">
    <citation type="submission" date="2015-11" db="EMBL/GenBank/DDBJ databases">
        <authorList>
            <person name="Varghese N."/>
        </authorList>
    </citation>
    <scope>NUCLEOTIDE SEQUENCE [LARGE SCALE GENOMIC DNA]</scope>
    <source>
        <strain evidence="1 2">JGI-25</strain>
    </source>
</reference>
<gene>
    <name evidence="1" type="ORF">JGI25_00395</name>
</gene>
<proteinExistence type="predicted"/>
<comment type="caution">
    <text evidence="1">The sequence shown here is derived from an EMBL/GenBank/DDBJ whole genome shotgun (WGS) entry which is preliminary data.</text>
</comment>
<accession>A0A916PDW6</accession>
<evidence type="ECO:0000313" key="1">
    <source>
        <dbReference type="EMBL" id="CUS98257.1"/>
    </source>
</evidence>
<dbReference type="Proteomes" id="UP000243105">
    <property type="component" value="Unassembled WGS sequence"/>
</dbReference>